<dbReference type="SUPFAM" id="SSF50494">
    <property type="entry name" value="Trypsin-like serine proteases"/>
    <property type="match status" value="1"/>
</dbReference>
<comment type="caution">
    <text evidence="3">The sequence shown here is derived from an EMBL/GenBank/DDBJ whole genome shotgun (WGS) entry which is preliminary data.</text>
</comment>
<proteinExistence type="predicted"/>
<dbReference type="RefSeq" id="WP_345673769.1">
    <property type="nucleotide sequence ID" value="NZ_BAABHS010000002.1"/>
</dbReference>
<organism evidence="3 4">
    <name type="scientific">Yinghuangia aomiensis</name>
    <dbReference type="NCBI Taxonomy" id="676205"/>
    <lineage>
        <taxon>Bacteria</taxon>
        <taxon>Bacillati</taxon>
        <taxon>Actinomycetota</taxon>
        <taxon>Actinomycetes</taxon>
        <taxon>Kitasatosporales</taxon>
        <taxon>Streptomycetaceae</taxon>
        <taxon>Yinghuangia</taxon>
    </lineage>
</organism>
<evidence type="ECO:0000313" key="3">
    <source>
        <dbReference type="EMBL" id="GAA4949421.1"/>
    </source>
</evidence>
<protein>
    <recommendedName>
        <fullName evidence="5">V8-like Glu-specific endopeptidase</fullName>
    </recommendedName>
</protein>
<evidence type="ECO:0000313" key="4">
    <source>
        <dbReference type="Proteomes" id="UP001500466"/>
    </source>
</evidence>
<keyword evidence="4" id="KW-1185">Reference proteome</keyword>
<sequence>MGPTHHKNRIITLSVIGGVIVTLLGLFLSGSLAIEAGKTSAMSSKEYSEKEIQDNNRFWDDEGKQGSAKPVGPQITPGAEAPSGQNYRPPSTVQAALVDGPYSDPDKAIRGKIFFEVPGGVAECSGTVVHHPSGNMVWTAAHCLHGGKGADFYTRVTFIPGYNGAGATRAEREPYGRWPARQVEVSDQWVKDADPERDSIASPFDFGAFLVQPPAGKKSLEDTLGSSAEILFNAPRGLDVESYGYPGEPPFDGREMYSCSSPTTDFRNTGWPRPDMLWMGCTMTGGSSGGGWFAEVNGKRYLVSNVSLGITLTAAKTMTGPYLGNVAQQLYGRF</sequence>
<reference evidence="4" key="1">
    <citation type="journal article" date="2019" name="Int. J. Syst. Evol. Microbiol.">
        <title>The Global Catalogue of Microorganisms (GCM) 10K type strain sequencing project: providing services to taxonomists for standard genome sequencing and annotation.</title>
        <authorList>
            <consortium name="The Broad Institute Genomics Platform"/>
            <consortium name="The Broad Institute Genome Sequencing Center for Infectious Disease"/>
            <person name="Wu L."/>
            <person name="Ma J."/>
        </authorList>
    </citation>
    <scope>NUCLEOTIDE SEQUENCE [LARGE SCALE GENOMIC DNA]</scope>
    <source>
        <strain evidence="4">JCM 17986</strain>
    </source>
</reference>
<gene>
    <name evidence="3" type="ORF">GCM10023205_07350</name>
</gene>
<evidence type="ECO:0000256" key="1">
    <source>
        <dbReference type="ARBA" id="ARBA00022729"/>
    </source>
</evidence>
<dbReference type="InterPro" id="IPR043504">
    <property type="entry name" value="Peptidase_S1_PA_chymotrypsin"/>
</dbReference>
<dbReference type="PANTHER" id="PTHR15462">
    <property type="entry name" value="SERINE PROTEASE"/>
    <property type="match status" value="1"/>
</dbReference>
<keyword evidence="1" id="KW-0732">Signal</keyword>
<name>A0ABP9GXG0_9ACTN</name>
<dbReference type="Gene3D" id="2.40.10.10">
    <property type="entry name" value="Trypsin-like serine proteases"/>
    <property type="match status" value="2"/>
</dbReference>
<dbReference type="InterPro" id="IPR050966">
    <property type="entry name" value="Glutamyl_endopeptidase"/>
</dbReference>
<dbReference type="PANTHER" id="PTHR15462:SF19">
    <property type="entry name" value="PEPTIDASE S1 DOMAIN-CONTAINING PROTEIN"/>
    <property type="match status" value="1"/>
</dbReference>
<dbReference type="InterPro" id="IPR009003">
    <property type="entry name" value="Peptidase_S1_PA"/>
</dbReference>
<dbReference type="Proteomes" id="UP001500466">
    <property type="component" value="Unassembled WGS sequence"/>
</dbReference>
<feature type="region of interest" description="Disordered" evidence="2">
    <location>
        <begin position="58"/>
        <end position="91"/>
    </location>
</feature>
<evidence type="ECO:0000256" key="2">
    <source>
        <dbReference type="SAM" id="MobiDB-lite"/>
    </source>
</evidence>
<accession>A0ABP9GXG0</accession>
<evidence type="ECO:0008006" key="5">
    <source>
        <dbReference type="Google" id="ProtNLM"/>
    </source>
</evidence>
<dbReference type="EMBL" id="BAABHS010000002">
    <property type="protein sequence ID" value="GAA4949421.1"/>
    <property type="molecule type" value="Genomic_DNA"/>
</dbReference>